<gene>
    <name evidence="1" type="ORF">SDC9_171085</name>
</gene>
<evidence type="ECO:0000313" key="1">
    <source>
        <dbReference type="EMBL" id="MPN23692.1"/>
    </source>
</evidence>
<proteinExistence type="predicted"/>
<accession>A0A645GCI4</accession>
<dbReference type="EMBL" id="VSSQ01072275">
    <property type="protein sequence ID" value="MPN23692.1"/>
    <property type="molecule type" value="Genomic_DNA"/>
</dbReference>
<organism evidence="1">
    <name type="scientific">bioreactor metagenome</name>
    <dbReference type="NCBI Taxonomy" id="1076179"/>
    <lineage>
        <taxon>unclassified sequences</taxon>
        <taxon>metagenomes</taxon>
        <taxon>ecological metagenomes</taxon>
    </lineage>
</organism>
<reference evidence="1" key="1">
    <citation type="submission" date="2019-08" db="EMBL/GenBank/DDBJ databases">
        <authorList>
            <person name="Kucharzyk K."/>
            <person name="Murdoch R.W."/>
            <person name="Higgins S."/>
            <person name="Loffler F."/>
        </authorList>
    </citation>
    <scope>NUCLEOTIDE SEQUENCE</scope>
</reference>
<protein>
    <recommendedName>
        <fullName evidence="2">NAD-specific glutamate dehydrogenase</fullName>
    </recommendedName>
</protein>
<comment type="caution">
    <text evidence="1">The sequence shown here is derived from an EMBL/GenBank/DDBJ whole genome shotgun (WGS) entry which is preliminary data.</text>
</comment>
<sequence>MLHHGHIAIGRCLVDFGLAVLDVLELDLVVLLGFGIDSRTGEGGIEAGLMLGLVAVAHQLHVQLGVHGGRAGVDHIVLHIDGIGAALEREGLDQLHTTQIGGLEAHLHAVLTVLELALAGHHGHGSLVRGEVAADQAGLSQVDALGIFLEHLHELLVIRGVGVLEQLGSL</sequence>
<evidence type="ECO:0008006" key="2">
    <source>
        <dbReference type="Google" id="ProtNLM"/>
    </source>
</evidence>
<dbReference type="AlphaFoldDB" id="A0A645GCI4"/>
<name>A0A645GCI4_9ZZZZ</name>